<dbReference type="SUPFAM" id="SSF53623">
    <property type="entry name" value="MurD-like peptide ligases, catalytic domain"/>
    <property type="match status" value="1"/>
</dbReference>
<dbReference type="PANTHER" id="PTHR11136">
    <property type="entry name" value="FOLYLPOLYGLUTAMATE SYNTHASE-RELATED"/>
    <property type="match status" value="1"/>
</dbReference>
<feature type="domain" description="Mur ligase C-terminal" evidence="11">
    <location>
        <begin position="307"/>
        <end position="427"/>
    </location>
</feature>
<comment type="similarity">
    <text evidence="1 10">Belongs to the folylpolyglutamate synthase family.</text>
</comment>
<evidence type="ECO:0000256" key="9">
    <source>
        <dbReference type="ARBA" id="ARBA00047493"/>
    </source>
</evidence>
<dbReference type="RefSeq" id="WP_236098841.1">
    <property type="nucleotide sequence ID" value="NZ_JAKGUD010000003.1"/>
</dbReference>
<dbReference type="Gene3D" id="3.40.1190.10">
    <property type="entry name" value="Mur-like, catalytic domain"/>
    <property type="match status" value="1"/>
</dbReference>
<comment type="catalytic activity">
    <reaction evidence="9">
        <text>(6S)-5,6,7,8-tetrahydrofolyl-(gamma-L-Glu)(n) + L-glutamate + ATP = (6S)-5,6,7,8-tetrahydrofolyl-(gamma-L-Glu)(n+1) + ADP + phosphate + H(+)</text>
        <dbReference type="Rhea" id="RHEA:10580"/>
        <dbReference type="Rhea" id="RHEA-COMP:14738"/>
        <dbReference type="Rhea" id="RHEA-COMP:14740"/>
        <dbReference type="ChEBI" id="CHEBI:15378"/>
        <dbReference type="ChEBI" id="CHEBI:29985"/>
        <dbReference type="ChEBI" id="CHEBI:30616"/>
        <dbReference type="ChEBI" id="CHEBI:43474"/>
        <dbReference type="ChEBI" id="CHEBI:141005"/>
        <dbReference type="ChEBI" id="CHEBI:456216"/>
        <dbReference type="EC" id="6.3.2.17"/>
    </reaction>
</comment>
<dbReference type="PROSITE" id="PS01012">
    <property type="entry name" value="FOLYLPOLYGLU_SYNT_2"/>
    <property type="match status" value="1"/>
</dbReference>
<dbReference type="SUPFAM" id="SSF53244">
    <property type="entry name" value="MurD-like peptide ligases, peptide-binding domain"/>
    <property type="match status" value="1"/>
</dbReference>
<protein>
    <recommendedName>
        <fullName evidence="2">tetrahydrofolate synthase</fullName>
        <ecNumber evidence="2">6.3.2.17</ecNumber>
    </recommendedName>
    <alternativeName>
        <fullName evidence="8">Tetrahydrofolylpolyglutamate synthase</fullName>
    </alternativeName>
</protein>
<evidence type="ECO:0000256" key="2">
    <source>
        <dbReference type="ARBA" id="ARBA00013025"/>
    </source>
</evidence>
<keyword evidence="14" id="KW-1185">Reference proteome</keyword>
<evidence type="ECO:0000256" key="3">
    <source>
        <dbReference type="ARBA" id="ARBA00022598"/>
    </source>
</evidence>
<keyword evidence="5 10" id="KW-0547">Nucleotide-binding</keyword>
<evidence type="ECO:0000256" key="10">
    <source>
        <dbReference type="PIRNR" id="PIRNR001563"/>
    </source>
</evidence>
<evidence type="ECO:0000256" key="4">
    <source>
        <dbReference type="ARBA" id="ARBA00022723"/>
    </source>
</evidence>
<keyword evidence="4" id="KW-0479">Metal-binding</keyword>
<name>A0ABS9EMZ7_9BACT</name>
<dbReference type="Proteomes" id="UP001200430">
    <property type="component" value="Unassembled WGS sequence"/>
</dbReference>
<evidence type="ECO:0000256" key="6">
    <source>
        <dbReference type="ARBA" id="ARBA00022840"/>
    </source>
</evidence>
<dbReference type="InterPro" id="IPR013221">
    <property type="entry name" value="Mur_ligase_cen"/>
</dbReference>
<dbReference type="InterPro" id="IPR001645">
    <property type="entry name" value="Folylpolyglutamate_synth"/>
</dbReference>
<reference evidence="13 14" key="1">
    <citation type="submission" date="2022-01" db="EMBL/GenBank/DDBJ databases">
        <title>Dethiosulfovibrio faecalis sp. nov., a novel proteolytic, non-sulfur-reducing bacterium isolated from a marine aquaculture solid waste bioreactor.</title>
        <authorList>
            <person name="Grabowski S."/>
            <person name="Apolinario E."/>
            <person name="Schneider N."/>
            <person name="Marshall C.W."/>
            <person name="Sowers K.R."/>
        </authorList>
    </citation>
    <scope>NUCLEOTIDE SEQUENCE [LARGE SCALE GENOMIC DNA]</scope>
    <source>
        <strain evidence="13 14">DSM 12537</strain>
    </source>
</reference>
<dbReference type="InterPro" id="IPR036565">
    <property type="entry name" value="Mur-like_cat_sf"/>
</dbReference>
<dbReference type="PIRSF" id="PIRSF001563">
    <property type="entry name" value="Folylpolyglu_synth"/>
    <property type="match status" value="1"/>
</dbReference>
<dbReference type="NCBIfam" id="TIGR01499">
    <property type="entry name" value="folC"/>
    <property type="match status" value="1"/>
</dbReference>
<evidence type="ECO:0000256" key="8">
    <source>
        <dbReference type="ARBA" id="ARBA00030592"/>
    </source>
</evidence>
<keyword evidence="3 10" id="KW-0436">Ligase</keyword>
<keyword evidence="6 10" id="KW-0067">ATP-binding</keyword>
<dbReference type="InterPro" id="IPR018109">
    <property type="entry name" value="Folylpolyglutamate_synth_CS"/>
</dbReference>
<evidence type="ECO:0000259" key="12">
    <source>
        <dbReference type="Pfam" id="PF08245"/>
    </source>
</evidence>
<evidence type="ECO:0000313" key="14">
    <source>
        <dbReference type="Proteomes" id="UP001200430"/>
    </source>
</evidence>
<evidence type="ECO:0000313" key="13">
    <source>
        <dbReference type="EMBL" id="MCF4142089.1"/>
    </source>
</evidence>
<evidence type="ECO:0000259" key="11">
    <source>
        <dbReference type="Pfam" id="PF02875"/>
    </source>
</evidence>
<feature type="domain" description="Mur ligase central" evidence="12">
    <location>
        <begin position="51"/>
        <end position="280"/>
    </location>
</feature>
<keyword evidence="7" id="KW-0460">Magnesium</keyword>
<sequence length="441" mass="48452">MSEKIDIERYDDIERLMTELSSPGIHPGLGRVVRLLNIMGNPERSFPAVHVVGTNGKGSTSAMIEMALRSSGYSTALYTSPHLLHFGERLTLNGECVSPEAWRRSILRIFDCVEEDPSLKEDRPTYFEIMTVCALILISERSPDIAVIEAGMGGRLDATNVLGDVRLSVVTPIALDHSDFLGDTVEAVAEEKFAVIRDGGRAIFAGDGGGVLSRRFREICDSRGCIDVVADETIEIDLDSLSLSLSGTTVSLRRQGKTVELVLSLLGRYQAENARLAYLACDILREDFYRMKKKDILRGFSSTKWPGRLEVFRKEPPLLLDGAHNPHGMSALVASLGDLIGSRSLGIVYTSMSDKDYATVLGILSDGMSCRLYCTEVPDNERCAKAERLAQAAKDMRWTASPVAVTDPSRALDLASEECDIVIGCGSLYLLSWIYRNYVKP</sequence>
<accession>A0ABS9EMZ7</accession>
<dbReference type="Pfam" id="PF02875">
    <property type="entry name" value="Mur_ligase_C"/>
    <property type="match status" value="1"/>
</dbReference>
<comment type="caution">
    <text evidence="13">The sequence shown here is derived from an EMBL/GenBank/DDBJ whole genome shotgun (WGS) entry which is preliminary data.</text>
</comment>
<gene>
    <name evidence="13" type="ORF">L2W38_04610</name>
</gene>
<dbReference type="EC" id="6.3.2.17" evidence="2"/>
<dbReference type="PANTHER" id="PTHR11136:SF0">
    <property type="entry name" value="DIHYDROFOLATE SYNTHETASE-RELATED"/>
    <property type="match status" value="1"/>
</dbReference>
<dbReference type="InterPro" id="IPR004101">
    <property type="entry name" value="Mur_ligase_C"/>
</dbReference>
<dbReference type="InterPro" id="IPR036615">
    <property type="entry name" value="Mur_ligase_C_dom_sf"/>
</dbReference>
<evidence type="ECO:0000256" key="5">
    <source>
        <dbReference type="ARBA" id="ARBA00022741"/>
    </source>
</evidence>
<evidence type="ECO:0000256" key="7">
    <source>
        <dbReference type="ARBA" id="ARBA00022842"/>
    </source>
</evidence>
<dbReference type="Gene3D" id="3.90.190.20">
    <property type="entry name" value="Mur ligase, C-terminal domain"/>
    <property type="match status" value="1"/>
</dbReference>
<evidence type="ECO:0000256" key="1">
    <source>
        <dbReference type="ARBA" id="ARBA00008276"/>
    </source>
</evidence>
<proteinExistence type="inferred from homology"/>
<dbReference type="Pfam" id="PF08245">
    <property type="entry name" value="Mur_ligase_M"/>
    <property type="match status" value="1"/>
</dbReference>
<dbReference type="EMBL" id="JAKGUD010000003">
    <property type="protein sequence ID" value="MCF4142089.1"/>
    <property type="molecule type" value="Genomic_DNA"/>
</dbReference>
<organism evidence="13 14">
    <name type="scientific">Dethiosulfovibrio marinus</name>
    <dbReference type="NCBI Taxonomy" id="133532"/>
    <lineage>
        <taxon>Bacteria</taxon>
        <taxon>Thermotogati</taxon>
        <taxon>Synergistota</taxon>
        <taxon>Synergistia</taxon>
        <taxon>Synergistales</taxon>
        <taxon>Dethiosulfovibrionaceae</taxon>
        <taxon>Dethiosulfovibrio</taxon>
    </lineage>
</organism>